<accession>A0A3M7AT61</accession>
<keyword evidence="3 6" id="KW-1133">Transmembrane helix</keyword>
<evidence type="ECO:0000256" key="2">
    <source>
        <dbReference type="ARBA" id="ARBA00022692"/>
    </source>
</evidence>
<evidence type="ECO:0000313" key="7">
    <source>
        <dbReference type="EMBL" id="RMY30696.1"/>
    </source>
</evidence>
<dbReference type="InterPro" id="IPR045863">
    <property type="entry name" value="CorA_TM1_TM2"/>
</dbReference>
<evidence type="ECO:0000256" key="4">
    <source>
        <dbReference type="ARBA" id="ARBA00023136"/>
    </source>
</evidence>
<dbReference type="SUPFAM" id="SSF144083">
    <property type="entry name" value="Magnesium transport protein CorA, transmembrane region"/>
    <property type="match status" value="1"/>
</dbReference>
<reference evidence="7 8" key="1">
    <citation type="journal article" date="2018" name="BMC Genomics">
        <title>Genomic evidence for intraspecific hybridization in a clonal and extremely halotolerant yeast.</title>
        <authorList>
            <person name="Gostincar C."/>
            <person name="Stajich J.E."/>
            <person name="Zupancic J."/>
            <person name="Zalar P."/>
            <person name="Gunde-Cimerman N."/>
        </authorList>
    </citation>
    <scope>NUCLEOTIDE SEQUENCE [LARGE SCALE GENOMIC DNA]</scope>
    <source>
        <strain evidence="7 8">EXF-6651</strain>
    </source>
</reference>
<feature type="transmembrane region" description="Helical" evidence="6">
    <location>
        <begin position="203"/>
        <end position="222"/>
    </location>
</feature>
<dbReference type="EMBL" id="QWIM01000818">
    <property type="protein sequence ID" value="RMY30696.1"/>
    <property type="molecule type" value="Genomic_DNA"/>
</dbReference>
<feature type="compositionally biased region" description="Polar residues" evidence="5">
    <location>
        <begin position="316"/>
        <end position="327"/>
    </location>
</feature>
<protein>
    <submittedName>
        <fullName evidence="7">Uncharacterized protein</fullName>
    </submittedName>
</protein>
<feature type="region of interest" description="Disordered" evidence="5">
    <location>
        <begin position="302"/>
        <end position="342"/>
    </location>
</feature>
<comment type="caution">
    <text evidence="7">The sequence shown here is derived from an EMBL/GenBank/DDBJ whole genome shotgun (WGS) entry which is preliminary data.</text>
</comment>
<gene>
    <name evidence="7" type="ORF">D0866_07820</name>
</gene>
<feature type="compositionally biased region" description="Low complexity" evidence="5">
    <location>
        <begin position="305"/>
        <end position="315"/>
    </location>
</feature>
<keyword evidence="2 6" id="KW-0812">Transmembrane</keyword>
<dbReference type="GO" id="GO:0016020">
    <property type="term" value="C:membrane"/>
    <property type="evidence" value="ECO:0007669"/>
    <property type="project" value="UniProtKB-SubCell"/>
</dbReference>
<dbReference type="AlphaFoldDB" id="A0A3M7AT61"/>
<feature type="transmembrane region" description="Helical" evidence="6">
    <location>
        <begin position="242"/>
        <end position="263"/>
    </location>
</feature>
<evidence type="ECO:0000256" key="5">
    <source>
        <dbReference type="SAM" id="MobiDB-lite"/>
    </source>
</evidence>
<proteinExistence type="predicted"/>
<evidence type="ECO:0000256" key="3">
    <source>
        <dbReference type="ARBA" id="ARBA00022989"/>
    </source>
</evidence>
<keyword evidence="4 6" id="KW-0472">Membrane</keyword>
<sequence>MAGLIVGFQEDDYNWLQQHVTEVFSCQHALLLPLKMIEAVLVRDARELREHGKGLFEIETLTRYQPYGGPGKAAAHKDTYYELSTRTLSRIIHRLSFIGMRLEQFQVAVDTMEAGSHNVKSSDEAHDRFMAELTRVRIDTKSSAKLTSYHQKMARDLMDIVFSMVSQIDNNISRKQNEESVKLTQASVTIASTSKADSSAMKALAVLSTFFLPGTFISALFSMSMFDWRAPDGQPIVSDHFWVYWALTIPITLTILALLYWWWYFVRVESDSTPEQMRSDLGRESTGHDSETRYQALKKRVTGISARRSSAAAASKPNTSCKSSWASLSRRHRQSTKVDLSC</sequence>
<dbReference type="Gene3D" id="1.20.58.340">
    <property type="entry name" value="Magnesium transport protein CorA, transmembrane region"/>
    <property type="match status" value="1"/>
</dbReference>
<evidence type="ECO:0000256" key="1">
    <source>
        <dbReference type="ARBA" id="ARBA00004141"/>
    </source>
</evidence>
<evidence type="ECO:0000256" key="6">
    <source>
        <dbReference type="SAM" id="Phobius"/>
    </source>
</evidence>
<dbReference type="Proteomes" id="UP000276864">
    <property type="component" value="Unassembled WGS sequence"/>
</dbReference>
<name>A0A3M7AT61_HORWE</name>
<comment type="subcellular location">
    <subcellularLocation>
        <location evidence="1">Membrane</location>
        <topology evidence="1">Multi-pass membrane protein</topology>
    </subcellularLocation>
</comment>
<organism evidence="7 8">
    <name type="scientific">Hortaea werneckii</name>
    <name type="common">Black yeast</name>
    <name type="synonym">Cladosporium werneckii</name>
    <dbReference type="NCBI Taxonomy" id="91943"/>
    <lineage>
        <taxon>Eukaryota</taxon>
        <taxon>Fungi</taxon>
        <taxon>Dikarya</taxon>
        <taxon>Ascomycota</taxon>
        <taxon>Pezizomycotina</taxon>
        <taxon>Dothideomycetes</taxon>
        <taxon>Dothideomycetidae</taxon>
        <taxon>Mycosphaerellales</taxon>
        <taxon>Teratosphaeriaceae</taxon>
        <taxon>Hortaea</taxon>
    </lineage>
</organism>
<evidence type="ECO:0000313" key="8">
    <source>
        <dbReference type="Proteomes" id="UP000276864"/>
    </source>
</evidence>